<dbReference type="InterPro" id="IPR036366">
    <property type="entry name" value="PGBDSf"/>
</dbReference>
<dbReference type="Pfam" id="PF01471">
    <property type="entry name" value="PG_binding_1"/>
    <property type="match status" value="1"/>
</dbReference>
<organism evidence="10 11">
    <name type="scientific">Chitinophaga agrisoli</name>
    <dbReference type="NCBI Taxonomy" id="2607653"/>
    <lineage>
        <taxon>Bacteria</taxon>
        <taxon>Pseudomonadati</taxon>
        <taxon>Bacteroidota</taxon>
        <taxon>Chitinophagia</taxon>
        <taxon>Chitinophagales</taxon>
        <taxon>Chitinophagaceae</taxon>
        <taxon>Chitinophaga</taxon>
    </lineage>
</organism>
<dbReference type="SUPFAM" id="SSF141523">
    <property type="entry name" value="L,D-transpeptidase catalytic domain-like"/>
    <property type="match status" value="1"/>
</dbReference>
<feature type="signal peptide" evidence="8">
    <location>
        <begin position="1"/>
        <end position="26"/>
    </location>
</feature>
<protein>
    <submittedName>
        <fullName evidence="10">L,D-transpeptidase family protein</fullName>
    </submittedName>
</protein>
<dbReference type="GO" id="GO:0071555">
    <property type="term" value="P:cell wall organization"/>
    <property type="evidence" value="ECO:0007669"/>
    <property type="project" value="UniProtKB-UniRule"/>
</dbReference>
<dbReference type="InterPro" id="IPR052905">
    <property type="entry name" value="LD-transpeptidase_YkuD-like"/>
</dbReference>
<evidence type="ECO:0000256" key="8">
    <source>
        <dbReference type="SAM" id="SignalP"/>
    </source>
</evidence>
<evidence type="ECO:0000256" key="4">
    <source>
        <dbReference type="ARBA" id="ARBA00022960"/>
    </source>
</evidence>
<dbReference type="InterPro" id="IPR045380">
    <property type="entry name" value="LD_TPept_scaffold_dom"/>
</dbReference>
<evidence type="ECO:0000313" key="11">
    <source>
        <dbReference type="Proteomes" id="UP000324611"/>
    </source>
</evidence>
<dbReference type="InterPro" id="IPR005490">
    <property type="entry name" value="LD_TPept_cat_dom"/>
</dbReference>
<dbReference type="PROSITE" id="PS52029">
    <property type="entry name" value="LD_TPASE"/>
    <property type="match status" value="1"/>
</dbReference>
<feature type="chain" id="PRO_5022844575" evidence="8">
    <location>
        <begin position="27"/>
        <end position="558"/>
    </location>
</feature>
<dbReference type="InterPro" id="IPR038063">
    <property type="entry name" value="Transpep_catalytic_dom"/>
</dbReference>
<evidence type="ECO:0000256" key="3">
    <source>
        <dbReference type="ARBA" id="ARBA00022679"/>
    </source>
</evidence>
<feature type="active site" description="Nucleophile" evidence="7">
    <location>
        <position position="480"/>
    </location>
</feature>
<dbReference type="AlphaFoldDB" id="A0A5B2W447"/>
<dbReference type="PROSITE" id="PS51257">
    <property type="entry name" value="PROKAR_LIPOPROTEIN"/>
    <property type="match status" value="1"/>
</dbReference>
<comment type="similarity">
    <text evidence="2">Belongs to the YkuD family.</text>
</comment>
<keyword evidence="4 7" id="KW-0133">Cell shape</keyword>
<dbReference type="GO" id="GO:0008360">
    <property type="term" value="P:regulation of cell shape"/>
    <property type="evidence" value="ECO:0007669"/>
    <property type="project" value="UniProtKB-UniRule"/>
</dbReference>
<accession>A0A5B2W447</accession>
<reference evidence="10 11" key="1">
    <citation type="submission" date="2019-09" db="EMBL/GenBank/DDBJ databases">
        <title>Chitinophaga ginsengihumi sp. nov., isolated from soil of ginseng rhizosphere.</title>
        <authorList>
            <person name="Lee J."/>
        </authorList>
    </citation>
    <scope>NUCLEOTIDE SEQUENCE [LARGE SCALE GENOMIC DNA]</scope>
    <source>
        <strain evidence="10 11">BN140078</strain>
    </source>
</reference>
<dbReference type="PANTHER" id="PTHR41533:SF2">
    <property type="entry name" value="BLR7131 PROTEIN"/>
    <property type="match status" value="1"/>
</dbReference>
<evidence type="ECO:0000256" key="5">
    <source>
        <dbReference type="ARBA" id="ARBA00022984"/>
    </source>
</evidence>
<evidence type="ECO:0000256" key="1">
    <source>
        <dbReference type="ARBA" id="ARBA00004752"/>
    </source>
</evidence>
<feature type="domain" description="L,D-TPase catalytic" evidence="9">
    <location>
        <begin position="329"/>
        <end position="506"/>
    </location>
</feature>
<dbReference type="Pfam" id="PF20142">
    <property type="entry name" value="Scaffold"/>
    <property type="match status" value="1"/>
</dbReference>
<keyword evidence="3" id="KW-0808">Transferase</keyword>
<feature type="active site" description="Proton donor/acceptor" evidence="7">
    <location>
        <position position="461"/>
    </location>
</feature>
<keyword evidence="5 7" id="KW-0573">Peptidoglycan synthesis</keyword>
<dbReference type="UniPathway" id="UPA00219"/>
<dbReference type="PANTHER" id="PTHR41533">
    <property type="entry name" value="L,D-TRANSPEPTIDASE HI_1667-RELATED"/>
    <property type="match status" value="1"/>
</dbReference>
<evidence type="ECO:0000259" key="9">
    <source>
        <dbReference type="PROSITE" id="PS52029"/>
    </source>
</evidence>
<dbReference type="SUPFAM" id="SSF47090">
    <property type="entry name" value="PGBD-like"/>
    <property type="match status" value="1"/>
</dbReference>
<dbReference type="GO" id="GO:0009252">
    <property type="term" value="P:peptidoglycan biosynthetic process"/>
    <property type="evidence" value="ECO:0007669"/>
    <property type="project" value="UniProtKB-UniPathway"/>
</dbReference>
<gene>
    <name evidence="10" type="ORF">F0L74_04390</name>
</gene>
<evidence type="ECO:0000256" key="2">
    <source>
        <dbReference type="ARBA" id="ARBA00005992"/>
    </source>
</evidence>
<proteinExistence type="inferred from homology"/>
<keyword evidence="6 7" id="KW-0961">Cell wall biogenesis/degradation</keyword>
<dbReference type="Pfam" id="PF03734">
    <property type="entry name" value="YkuD"/>
    <property type="match status" value="1"/>
</dbReference>
<dbReference type="GO" id="GO:0016740">
    <property type="term" value="F:transferase activity"/>
    <property type="evidence" value="ECO:0007669"/>
    <property type="project" value="UniProtKB-KW"/>
</dbReference>
<dbReference type="CDD" id="cd16913">
    <property type="entry name" value="YkuD_like"/>
    <property type="match status" value="1"/>
</dbReference>
<name>A0A5B2W447_9BACT</name>
<sequence>MKYKITCSFMQLRRPYFFIVLLLALAAACRQSQPAHTPLARDSSHYTKQAYIDRVLDSNALHRFLEADTGYRAYSDLIRNFYQQRNYHYAWISNEGRLTEQAGNFLNMVRNDAPPGMPDTAVVTPILQQLYEKVIQDSSGSSAADLTQLELQLTSQFFVYGNKEWGGMTSDTAKDLEWFIPRKKLDMESLLDSLVQRPSNAFEEPVNRYYITLRAALKKLVDMDAHEHWDSIPADKKTYKKGDSAAVIAVVKQRLHAWGDLPTADASALFTPALDTAIRSFQDRMGLTVNGTLQQPVLNALNVPLQQRIRKVLVNMERMRWIPVDPGPEFLLVNIPEFKLHVYDKGQLAWSCNVVVGKPGASTVIFTRPMRYIVFSPYWNVPPGILGNEILPAVKRNPSYLARQNMEVVGASGKVIPVGSISWSKYGGGNFPYIIRQKPGKSNALGKVKFLFPNEYNIYLHDTPSRHLFGETKRSFSHGCIRVAEPKLLAEWLLRDDAAWTPEKIDKAMNGSKEQYVTIKRQLPVFIGYFTAFVNSKGQLNFRDDVYGHDARLAAQLF</sequence>
<evidence type="ECO:0000313" key="10">
    <source>
        <dbReference type="EMBL" id="KAA2245207.1"/>
    </source>
</evidence>
<dbReference type="Gene3D" id="1.10.101.10">
    <property type="entry name" value="PGBD-like superfamily/PGBD"/>
    <property type="match status" value="1"/>
</dbReference>
<dbReference type="InterPro" id="IPR002477">
    <property type="entry name" value="Peptidoglycan-bd-like"/>
</dbReference>
<comment type="pathway">
    <text evidence="1 7">Cell wall biogenesis; peptidoglycan biosynthesis.</text>
</comment>
<dbReference type="InterPro" id="IPR036365">
    <property type="entry name" value="PGBD-like_sf"/>
</dbReference>
<keyword evidence="8" id="KW-0732">Signal</keyword>
<keyword evidence="11" id="KW-1185">Reference proteome</keyword>
<reference evidence="10 11" key="2">
    <citation type="submission" date="2019-09" db="EMBL/GenBank/DDBJ databases">
        <authorList>
            <person name="Jin C."/>
        </authorList>
    </citation>
    <scope>NUCLEOTIDE SEQUENCE [LARGE SCALE GENOMIC DNA]</scope>
    <source>
        <strain evidence="10 11">BN140078</strain>
    </source>
</reference>
<dbReference type="Proteomes" id="UP000324611">
    <property type="component" value="Unassembled WGS sequence"/>
</dbReference>
<dbReference type="EMBL" id="VUOC01000001">
    <property type="protein sequence ID" value="KAA2245207.1"/>
    <property type="molecule type" value="Genomic_DNA"/>
</dbReference>
<evidence type="ECO:0000256" key="6">
    <source>
        <dbReference type="ARBA" id="ARBA00023316"/>
    </source>
</evidence>
<dbReference type="GO" id="GO:0004180">
    <property type="term" value="F:carboxypeptidase activity"/>
    <property type="evidence" value="ECO:0007669"/>
    <property type="project" value="UniProtKB-ARBA"/>
</dbReference>
<comment type="caution">
    <text evidence="10">The sequence shown here is derived from an EMBL/GenBank/DDBJ whole genome shotgun (WGS) entry which is preliminary data.</text>
</comment>
<dbReference type="Gene3D" id="2.40.440.10">
    <property type="entry name" value="L,D-transpeptidase catalytic domain-like"/>
    <property type="match status" value="1"/>
</dbReference>
<evidence type="ECO:0000256" key="7">
    <source>
        <dbReference type="PROSITE-ProRule" id="PRU01373"/>
    </source>
</evidence>